<protein>
    <submittedName>
        <fullName evidence="1">Uncharacterized protein</fullName>
    </submittedName>
</protein>
<accession>A0A512DRN3</accession>
<keyword evidence="2" id="KW-1185">Reference proteome</keyword>
<evidence type="ECO:0000313" key="1">
    <source>
        <dbReference type="EMBL" id="GEO39085.1"/>
    </source>
</evidence>
<gene>
    <name evidence="1" type="ORF">SAE02_32330</name>
</gene>
<sequence>MRSDGLLKQCQGFICPPLLKPQQAKQTQQIRVVGRSVQECQIGGFGLVKPSGAVEIKRICDALGIYRSHVTSGLYRHR</sequence>
<name>A0A512DRN3_9PROT</name>
<organism evidence="1 2">
    <name type="scientific">Skermanella aerolata</name>
    <dbReference type="NCBI Taxonomy" id="393310"/>
    <lineage>
        <taxon>Bacteria</taxon>
        <taxon>Pseudomonadati</taxon>
        <taxon>Pseudomonadota</taxon>
        <taxon>Alphaproteobacteria</taxon>
        <taxon>Rhodospirillales</taxon>
        <taxon>Azospirillaceae</taxon>
        <taxon>Skermanella</taxon>
    </lineage>
</organism>
<comment type="caution">
    <text evidence="1">The sequence shown here is derived from an EMBL/GenBank/DDBJ whole genome shotgun (WGS) entry which is preliminary data.</text>
</comment>
<dbReference type="Proteomes" id="UP000321523">
    <property type="component" value="Unassembled WGS sequence"/>
</dbReference>
<dbReference type="EMBL" id="BJYZ01000013">
    <property type="protein sequence ID" value="GEO39085.1"/>
    <property type="molecule type" value="Genomic_DNA"/>
</dbReference>
<dbReference type="AlphaFoldDB" id="A0A512DRN3"/>
<evidence type="ECO:0000313" key="2">
    <source>
        <dbReference type="Proteomes" id="UP000321523"/>
    </source>
</evidence>
<proteinExistence type="predicted"/>
<reference evidence="1 2" key="1">
    <citation type="submission" date="2019-07" db="EMBL/GenBank/DDBJ databases">
        <title>Whole genome shotgun sequence of Skermanella aerolata NBRC 106429.</title>
        <authorList>
            <person name="Hosoyama A."/>
            <person name="Uohara A."/>
            <person name="Ohji S."/>
            <person name="Ichikawa N."/>
        </authorList>
    </citation>
    <scope>NUCLEOTIDE SEQUENCE [LARGE SCALE GENOMIC DNA]</scope>
    <source>
        <strain evidence="1 2">NBRC 106429</strain>
    </source>
</reference>